<dbReference type="InterPro" id="IPR037069">
    <property type="entry name" value="AcylCoA_DH/ox_N_sf"/>
</dbReference>
<dbReference type="Gene3D" id="2.40.110.10">
    <property type="entry name" value="Butyryl-CoA Dehydrogenase, subunit A, domain 2"/>
    <property type="match status" value="1"/>
</dbReference>
<dbReference type="InterPro" id="IPR046373">
    <property type="entry name" value="Acyl-CoA_Oxase/DH_mid-dom_sf"/>
</dbReference>
<feature type="domain" description="Acyl-CoA dehydrogenase/oxidase N-terminal" evidence="1">
    <location>
        <begin position="4"/>
        <end position="108"/>
    </location>
</feature>
<evidence type="ECO:0000313" key="2">
    <source>
        <dbReference type="EMBL" id="MEA5518438.1"/>
    </source>
</evidence>
<reference evidence="2 3" key="1">
    <citation type="submission" date="2023-12" db="EMBL/GenBank/DDBJ databases">
        <title>Baltic Sea Cyanobacteria.</title>
        <authorList>
            <person name="Delbaje E."/>
            <person name="Fewer D.P."/>
            <person name="Shishido T.K."/>
        </authorList>
    </citation>
    <scope>NUCLEOTIDE SEQUENCE [LARGE SCALE GENOMIC DNA]</scope>
    <source>
        <strain evidence="2 3">CCNP 1315</strain>
    </source>
</reference>
<dbReference type="GO" id="GO:0016491">
    <property type="term" value="F:oxidoreductase activity"/>
    <property type="evidence" value="ECO:0007669"/>
    <property type="project" value="UniProtKB-KW"/>
</dbReference>
<dbReference type="EMBL" id="JAYGHT010000010">
    <property type="protein sequence ID" value="MEA5518438.1"/>
    <property type="molecule type" value="Genomic_DNA"/>
</dbReference>
<protein>
    <submittedName>
        <fullName evidence="2">Acyl-CoA dehydrogenase family protein</fullName>
        <ecNumber evidence="2">1.-.-.-</ecNumber>
    </submittedName>
</protein>
<evidence type="ECO:0000313" key="3">
    <source>
        <dbReference type="Proteomes" id="UP001301728"/>
    </source>
</evidence>
<dbReference type="Gene3D" id="1.10.540.10">
    <property type="entry name" value="Acyl-CoA dehydrogenase/oxidase, N-terminal domain"/>
    <property type="match status" value="1"/>
</dbReference>
<gene>
    <name evidence="2" type="ORF">VB854_05705</name>
</gene>
<organism evidence="2 3">
    <name type="scientific">Limnoraphis robusta CCNP1315</name>
    <dbReference type="NCBI Taxonomy" id="3110306"/>
    <lineage>
        <taxon>Bacteria</taxon>
        <taxon>Bacillati</taxon>
        <taxon>Cyanobacteriota</taxon>
        <taxon>Cyanophyceae</taxon>
        <taxon>Oscillatoriophycideae</taxon>
        <taxon>Oscillatoriales</taxon>
        <taxon>Sirenicapillariaceae</taxon>
        <taxon>Limnoraphis</taxon>
    </lineage>
</organism>
<dbReference type="PANTHER" id="PTHR43884:SF12">
    <property type="entry name" value="ISOVALERYL-COA DEHYDROGENASE, MITOCHONDRIAL-RELATED"/>
    <property type="match status" value="1"/>
</dbReference>
<dbReference type="InterPro" id="IPR009100">
    <property type="entry name" value="AcylCoA_DH/oxidase_NM_dom_sf"/>
</dbReference>
<dbReference type="RefSeq" id="WP_323274737.1">
    <property type="nucleotide sequence ID" value="NZ_JAYGHT010000010.1"/>
</dbReference>
<sequence>MSDFLQQTEAYLQTSVASIANEIDSYSSRLLQAFEGLGNLGVLALRVPQQWGGKQVSSEDFAQFQELIARYSGALAFLQTQHQSAAGMLMQSSNSALQDAYLPDMSYGKITVGVGFSQLRRSGKPTIIAKEVSGGYELNGNVPWVTGWTIFQEFIIAATLPDGRAVFGLVPLENLNTSPGEIKLSSPMSLCAMTSTNTVSASLTQWFLPSEKVVSIKPAGWITENDDKNALKASFFALGCARAGLDILETAFDKKGFTFIQETVNILMEELNQCRTKIQQAQENPSLSLAEKYQLRAWAINLAVRCSHGAVIASSGAANLSQHHAQRIYREALVYSISGQTKGLMEASLNTVIQSRF</sequence>
<dbReference type="Pfam" id="PF02771">
    <property type="entry name" value="Acyl-CoA_dh_N"/>
    <property type="match status" value="1"/>
</dbReference>
<dbReference type="SUPFAM" id="SSF56645">
    <property type="entry name" value="Acyl-CoA dehydrogenase NM domain-like"/>
    <property type="match status" value="1"/>
</dbReference>
<name>A0ABU5TU72_9CYAN</name>
<proteinExistence type="predicted"/>
<dbReference type="Proteomes" id="UP001301728">
    <property type="component" value="Unassembled WGS sequence"/>
</dbReference>
<keyword evidence="3" id="KW-1185">Reference proteome</keyword>
<dbReference type="PANTHER" id="PTHR43884">
    <property type="entry name" value="ACYL-COA DEHYDROGENASE"/>
    <property type="match status" value="1"/>
</dbReference>
<accession>A0ABU5TU72</accession>
<evidence type="ECO:0000259" key="1">
    <source>
        <dbReference type="Pfam" id="PF02771"/>
    </source>
</evidence>
<dbReference type="EC" id="1.-.-.-" evidence="2"/>
<keyword evidence="2" id="KW-0560">Oxidoreductase</keyword>
<comment type="caution">
    <text evidence="2">The sequence shown here is derived from an EMBL/GenBank/DDBJ whole genome shotgun (WGS) entry which is preliminary data.</text>
</comment>
<dbReference type="InterPro" id="IPR013786">
    <property type="entry name" value="AcylCoA_DH/ox_N"/>
</dbReference>